<evidence type="ECO:0000313" key="2">
    <source>
        <dbReference type="Proteomes" id="UP001219525"/>
    </source>
</evidence>
<keyword evidence="2" id="KW-1185">Reference proteome</keyword>
<evidence type="ECO:0000313" key="1">
    <source>
        <dbReference type="EMBL" id="KAJ7218580.1"/>
    </source>
</evidence>
<dbReference type="EMBL" id="JARJCW010000012">
    <property type="protein sequence ID" value="KAJ7218580.1"/>
    <property type="molecule type" value="Genomic_DNA"/>
</dbReference>
<proteinExistence type="predicted"/>
<organism evidence="1 2">
    <name type="scientific">Mycena pura</name>
    <dbReference type="NCBI Taxonomy" id="153505"/>
    <lineage>
        <taxon>Eukaryota</taxon>
        <taxon>Fungi</taxon>
        <taxon>Dikarya</taxon>
        <taxon>Basidiomycota</taxon>
        <taxon>Agaricomycotina</taxon>
        <taxon>Agaricomycetes</taxon>
        <taxon>Agaricomycetidae</taxon>
        <taxon>Agaricales</taxon>
        <taxon>Marasmiineae</taxon>
        <taxon>Mycenaceae</taxon>
        <taxon>Mycena</taxon>
    </lineage>
</organism>
<protein>
    <submittedName>
        <fullName evidence="1">Uncharacterized protein</fullName>
    </submittedName>
</protein>
<dbReference type="AlphaFoldDB" id="A0AAD6VP46"/>
<sequence>MCSIIFNDLENGGMSSKYAGSVFGASLWGDVALRGVVALHEVVALMSLSSYSQDWFDVARKELGITRGLQSVAETRFGSIYWNSVYQLLSALFVTQPLELTVRKDTVPKAGQVGWNVVAFEQYKVLNVYNTHGLGDQATQDDIEWTRWAVDDVEYVGKAVVMALLGTDNGKGAAFILIDYKTSVHRQSFDSWRQPGRRMLGSYVCQLESG</sequence>
<gene>
    <name evidence="1" type="ORF">GGX14DRAFT_390347</name>
</gene>
<accession>A0AAD6VP46</accession>
<dbReference type="Proteomes" id="UP001219525">
    <property type="component" value="Unassembled WGS sequence"/>
</dbReference>
<name>A0AAD6VP46_9AGAR</name>
<comment type="caution">
    <text evidence="1">The sequence shown here is derived from an EMBL/GenBank/DDBJ whole genome shotgun (WGS) entry which is preliminary data.</text>
</comment>
<reference evidence="1" key="1">
    <citation type="submission" date="2023-03" db="EMBL/GenBank/DDBJ databases">
        <title>Massive genome expansion in bonnet fungi (Mycena s.s.) driven by repeated elements and novel gene families across ecological guilds.</title>
        <authorList>
            <consortium name="Lawrence Berkeley National Laboratory"/>
            <person name="Harder C.B."/>
            <person name="Miyauchi S."/>
            <person name="Viragh M."/>
            <person name="Kuo A."/>
            <person name="Thoen E."/>
            <person name="Andreopoulos B."/>
            <person name="Lu D."/>
            <person name="Skrede I."/>
            <person name="Drula E."/>
            <person name="Henrissat B."/>
            <person name="Morin E."/>
            <person name="Kohler A."/>
            <person name="Barry K."/>
            <person name="LaButti K."/>
            <person name="Morin E."/>
            <person name="Salamov A."/>
            <person name="Lipzen A."/>
            <person name="Mereny Z."/>
            <person name="Hegedus B."/>
            <person name="Baldrian P."/>
            <person name="Stursova M."/>
            <person name="Weitz H."/>
            <person name="Taylor A."/>
            <person name="Grigoriev I.V."/>
            <person name="Nagy L.G."/>
            <person name="Martin F."/>
            <person name="Kauserud H."/>
        </authorList>
    </citation>
    <scope>NUCLEOTIDE SEQUENCE</scope>
    <source>
        <strain evidence="1">9144</strain>
    </source>
</reference>